<evidence type="ECO:0000256" key="2">
    <source>
        <dbReference type="ARBA" id="ARBA00001947"/>
    </source>
</evidence>
<evidence type="ECO:0000256" key="8">
    <source>
        <dbReference type="ARBA" id="ARBA00022723"/>
    </source>
</evidence>
<evidence type="ECO:0000256" key="4">
    <source>
        <dbReference type="ARBA" id="ARBA00011245"/>
    </source>
</evidence>
<evidence type="ECO:0000259" key="22">
    <source>
        <dbReference type="PROSITE" id="PS51066"/>
    </source>
</evidence>
<comment type="cofactor">
    <cofactor evidence="2">
        <name>Zn(2+)</name>
        <dbReference type="ChEBI" id="CHEBI:29105"/>
    </cofactor>
</comment>
<keyword evidence="9" id="KW-0227">DNA damage</keyword>
<evidence type="ECO:0000256" key="11">
    <source>
        <dbReference type="ARBA" id="ARBA00022801"/>
    </source>
</evidence>
<dbReference type="Proteomes" id="UP000603434">
    <property type="component" value="Unassembled WGS sequence"/>
</dbReference>
<keyword evidence="12" id="KW-0862">Zinc</keyword>
<keyword evidence="13" id="KW-0238">DNA-binding</keyword>
<dbReference type="SUPFAM" id="SSF46946">
    <property type="entry name" value="S13-like H2TH domain"/>
    <property type="match status" value="1"/>
</dbReference>
<evidence type="ECO:0000256" key="14">
    <source>
        <dbReference type="ARBA" id="ARBA00023204"/>
    </source>
</evidence>
<keyword evidence="10 20" id="KW-0863">Zinc-finger</keyword>
<evidence type="ECO:0000256" key="1">
    <source>
        <dbReference type="ARBA" id="ARBA00001668"/>
    </source>
</evidence>
<keyword evidence="8" id="KW-0479">Metal-binding</keyword>
<feature type="domain" description="FPG-type" evidence="22">
    <location>
        <begin position="241"/>
        <end position="275"/>
    </location>
</feature>
<evidence type="ECO:0000256" key="5">
    <source>
        <dbReference type="ARBA" id="ARBA00012024"/>
    </source>
</evidence>
<reference evidence="24 25" key="1">
    <citation type="submission" date="2020-08" db="EMBL/GenBank/DDBJ databases">
        <title>Bridging the membrane lipid divide: bacteria of the FCB group superphylum have the potential to synthesize archaeal ether lipids.</title>
        <authorList>
            <person name="Villanueva L."/>
            <person name="Von Meijenfeldt F.A.B."/>
            <person name="Westbye A.B."/>
            <person name="Yadav S."/>
            <person name="Hopmans E.C."/>
            <person name="Dutilh B.E."/>
            <person name="Sinninghe Damste J.S."/>
        </authorList>
    </citation>
    <scope>NUCLEOTIDE SEQUENCE [LARGE SCALE GENOMIC DNA]</scope>
    <source>
        <strain evidence="24">NIOZ-UU30</strain>
    </source>
</reference>
<comment type="subunit">
    <text evidence="4">Monomer.</text>
</comment>
<dbReference type="GO" id="GO:0008270">
    <property type="term" value="F:zinc ion binding"/>
    <property type="evidence" value="ECO:0007669"/>
    <property type="project" value="UniProtKB-KW"/>
</dbReference>
<evidence type="ECO:0000256" key="17">
    <source>
        <dbReference type="ARBA" id="ARBA00023295"/>
    </source>
</evidence>
<dbReference type="Pfam" id="PF06831">
    <property type="entry name" value="H2TH"/>
    <property type="match status" value="1"/>
</dbReference>
<dbReference type="AlphaFoldDB" id="A0A8J6NQB1"/>
<evidence type="ECO:0000256" key="16">
    <source>
        <dbReference type="ARBA" id="ARBA00023268"/>
    </source>
</evidence>
<comment type="similarity">
    <text evidence="3">Belongs to the FPG family.</text>
</comment>
<evidence type="ECO:0000256" key="19">
    <source>
        <dbReference type="ARBA" id="ARBA00044632"/>
    </source>
</evidence>
<sequence length="305" mass="34924">MPELPEVQTVVNDLMSSGLIGATITDAQVFWPRTVSKLSPAVFCQRIKQQRLKGVRRRGKYILFDLSGPYHLLIHLRMTGRLNLVESSEPGSKHEHVILNFENQRQLRFHDTRKFGRFYLVQDPETIVGHLGPEPLAPSFTATVLADRLSLRQRMLKPLLLDQSFIAGLGNIYVDEALWEAKLHPCRTASSLSKVEIRSLHRAVLKVLKQALKNLGTTLGAGKSNYYSIAKNKGRNRDRLMVFRRTDLPCFRCSTVIERIVVSQRSTHICPGCQQLEKGENNENRQHTRKSKNQRQQRSRRPKVL</sequence>
<comment type="catalytic activity">
    <reaction evidence="1">
        <text>Hydrolysis of DNA containing ring-opened 7-methylguanine residues, releasing 2,6-diamino-4-hydroxy-5-(N-methyl)formamidopyrimidine.</text>
        <dbReference type="EC" id="3.2.2.23"/>
    </reaction>
</comment>
<dbReference type="SMART" id="SM00898">
    <property type="entry name" value="Fapy_DNA_glyco"/>
    <property type="match status" value="1"/>
</dbReference>
<comment type="caution">
    <text evidence="24">The sequence shown here is derived from an EMBL/GenBank/DDBJ whole genome shotgun (WGS) entry which is preliminary data.</text>
</comment>
<dbReference type="EMBL" id="JACNJH010000118">
    <property type="protein sequence ID" value="MBC8361046.1"/>
    <property type="molecule type" value="Genomic_DNA"/>
</dbReference>
<dbReference type="InterPro" id="IPR015886">
    <property type="entry name" value="H2TH_FPG"/>
</dbReference>
<keyword evidence="15 24" id="KW-0456">Lyase</keyword>
<gene>
    <name evidence="24" type="primary">mutM</name>
    <name evidence="24" type="ORF">H8E23_06590</name>
</gene>
<dbReference type="SMART" id="SM01232">
    <property type="entry name" value="H2TH"/>
    <property type="match status" value="1"/>
</dbReference>
<dbReference type="InterPro" id="IPR015887">
    <property type="entry name" value="DNA_glyclase_Znf_dom_DNA_BS"/>
</dbReference>
<evidence type="ECO:0000256" key="15">
    <source>
        <dbReference type="ARBA" id="ARBA00023239"/>
    </source>
</evidence>
<accession>A0A8J6NQB1</accession>
<evidence type="ECO:0000256" key="21">
    <source>
        <dbReference type="SAM" id="MobiDB-lite"/>
    </source>
</evidence>
<evidence type="ECO:0000256" key="13">
    <source>
        <dbReference type="ARBA" id="ARBA00023125"/>
    </source>
</evidence>
<dbReference type="GO" id="GO:0034039">
    <property type="term" value="F:8-oxo-7,8-dihydroguanine DNA N-glycosylase activity"/>
    <property type="evidence" value="ECO:0007669"/>
    <property type="project" value="TreeGrafter"/>
</dbReference>
<dbReference type="FunFam" id="1.10.8.50:FF:000003">
    <property type="entry name" value="Formamidopyrimidine-DNA glycosylase"/>
    <property type="match status" value="1"/>
</dbReference>
<evidence type="ECO:0000256" key="7">
    <source>
        <dbReference type="ARBA" id="ARBA00016240"/>
    </source>
</evidence>
<dbReference type="PANTHER" id="PTHR22993:SF9">
    <property type="entry name" value="FORMAMIDOPYRIMIDINE-DNA GLYCOSYLASE"/>
    <property type="match status" value="1"/>
</dbReference>
<comment type="catalytic activity">
    <reaction evidence="19">
        <text>2'-deoxyribonucleotide-(2'-deoxyribose 5'-phosphate)-2'-deoxyribonucleotide-DNA = a 3'-end 2'-deoxyribonucleotide-(2,3-dehydro-2,3-deoxyribose 5'-phosphate)-DNA + a 5'-end 5'-phospho-2'-deoxyribonucleoside-DNA + H(+)</text>
        <dbReference type="Rhea" id="RHEA:66592"/>
        <dbReference type="Rhea" id="RHEA-COMP:13180"/>
        <dbReference type="Rhea" id="RHEA-COMP:16897"/>
        <dbReference type="Rhea" id="RHEA-COMP:17067"/>
        <dbReference type="ChEBI" id="CHEBI:15378"/>
        <dbReference type="ChEBI" id="CHEBI:136412"/>
        <dbReference type="ChEBI" id="CHEBI:157695"/>
        <dbReference type="ChEBI" id="CHEBI:167181"/>
        <dbReference type="EC" id="4.2.99.18"/>
    </reaction>
</comment>
<evidence type="ECO:0000259" key="23">
    <source>
        <dbReference type="PROSITE" id="PS51068"/>
    </source>
</evidence>
<keyword evidence="17 24" id="KW-0326">Glycosidase</keyword>
<organism evidence="24 25">
    <name type="scientific">Candidatus Desulfatibia profunda</name>
    <dbReference type="NCBI Taxonomy" id="2841695"/>
    <lineage>
        <taxon>Bacteria</taxon>
        <taxon>Pseudomonadati</taxon>
        <taxon>Thermodesulfobacteriota</taxon>
        <taxon>Desulfobacteria</taxon>
        <taxon>Desulfobacterales</taxon>
        <taxon>Desulfobacterales incertae sedis</taxon>
        <taxon>Candidatus Desulfatibia</taxon>
    </lineage>
</organism>
<dbReference type="InterPro" id="IPR010663">
    <property type="entry name" value="Znf_FPG/IleRS"/>
</dbReference>
<dbReference type="NCBIfam" id="NF002211">
    <property type="entry name" value="PRK01103.1"/>
    <property type="match status" value="1"/>
</dbReference>
<dbReference type="EC" id="4.2.99.18" evidence="6"/>
<proteinExistence type="inferred from homology"/>
<dbReference type="CDD" id="cd08966">
    <property type="entry name" value="EcFpg-like_N"/>
    <property type="match status" value="1"/>
</dbReference>
<dbReference type="Gene3D" id="3.20.190.10">
    <property type="entry name" value="MutM-like, N-terminal"/>
    <property type="match status" value="1"/>
</dbReference>
<dbReference type="NCBIfam" id="TIGR00577">
    <property type="entry name" value="fpg"/>
    <property type="match status" value="1"/>
</dbReference>
<dbReference type="InterPro" id="IPR020629">
    <property type="entry name" value="FPG_Glyclase"/>
</dbReference>
<dbReference type="InterPro" id="IPR035937">
    <property type="entry name" value="FPG_N"/>
</dbReference>
<feature type="compositionally biased region" description="Basic residues" evidence="21">
    <location>
        <begin position="287"/>
        <end position="305"/>
    </location>
</feature>
<evidence type="ECO:0000313" key="24">
    <source>
        <dbReference type="EMBL" id="MBC8361046.1"/>
    </source>
</evidence>
<evidence type="ECO:0000256" key="20">
    <source>
        <dbReference type="PROSITE-ProRule" id="PRU00391"/>
    </source>
</evidence>
<dbReference type="InterPro" id="IPR012319">
    <property type="entry name" value="FPG_cat"/>
</dbReference>
<dbReference type="Pfam" id="PF06827">
    <property type="entry name" value="zf-FPG_IleRS"/>
    <property type="match status" value="1"/>
</dbReference>
<dbReference type="PANTHER" id="PTHR22993">
    <property type="entry name" value="FORMAMIDOPYRIMIDINE-DNA GLYCOSYLASE"/>
    <property type="match status" value="1"/>
</dbReference>
<name>A0A8J6NQB1_9BACT</name>
<keyword evidence="14" id="KW-0234">DNA repair</keyword>
<dbReference type="Gene3D" id="1.10.8.50">
    <property type="match status" value="1"/>
</dbReference>
<evidence type="ECO:0000256" key="12">
    <source>
        <dbReference type="ARBA" id="ARBA00022833"/>
    </source>
</evidence>
<evidence type="ECO:0000256" key="18">
    <source>
        <dbReference type="ARBA" id="ARBA00030638"/>
    </source>
</evidence>
<evidence type="ECO:0000313" key="25">
    <source>
        <dbReference type="Proteomes" id="UP000603434"/>
    </source>
</evidence>
<evidence type="ECO:0000256" key="10">
    <source>
        <dbReference type="ARBA" id="ARBA00022771"/>
    </source>
</evidence>
<keyword evidence="11 24" id="KW-0378">Hydrolase</keyword>
<feature type="domain" description="Formamidopyrimidine-DNA glycosylase catalytic" evidence="23">
    <location>
        <begin position="2"/>
        <end position="116"/>
    </location>
</feature>
<evidence type="ECO:0000256" key="3">
    <source>
        <dbReference type="ARBA" id="ARBA00009409"/>
    </source>
</evidence>
<feature type="region of interest" description="Disordered" evidence="21">
    <location>
        <begin position="280"/>
        <end position="305"/>
    </location>
</feature>
<dbReference type="GO" id="GO:0003684">
    <property type="term" value="F:damaged DNA binding"/>
    <property type="evidence" value="ECO:0007669"/>
    <property type="project" value="InterPro"/>
</dbReference>
<dbReference type="PROSITE" id="PS51068">
    <property type="entry name" value="FPG_CAT"/>
    <property type="match status" value="1"/>
</dbReference>
<evidence type="ECO:0000256" key="9">
    <source>
        <dbReference type="ARBA" id="ARBA00022763"/>
    </source>
</evidence>
<protein>
    <recommendedName>
        <fullName evidence="7">Formamidopyrimidine-DNA glycosylase</fullName>
        <ecNumber evidence="5">3.2.2.23</ecNumber>
        <ecNumber evidence="6">4.2.99.18</ecNumber>
    </recommendedName>
    <alternativeName>
        <fullName evidence="18">DNA-(apurinic or apyrimidinic site) lyase MutM</fullName>
    </alternativeName>
</protein>
<dbReference type="PROSITE" id="PS51066">
    <property type="entry name" value="ZF_FPG_2"/>
    <property type="match status" value="1"/>
</dbReference>
<dbReference type="EC" id="3.2.2.23" evidence="5"/>
<dbReference type="GO" id="GO:0006284">
    <property type="term" value="P:base-excision repair"/>
    <property type="evidence" value="ECO:0007669"/>
    <property type="project" value="InterPro"/>
</dbReference>
<dbReference type="InterPro" id="IPR000214">
    <property type="entry name" value="Znf_DNA_glyclase/AP_lyase"/>
</dbReference>
<dbReference type="InterPro" id="IPR010979">
    <property type="entry name" value="Ribosomal_uS13-like_H2TH"/>
</dbReference>
<keyword evidence="16" id="KW-0511">Multifunctional enzyme</keyword>
<dbReference type="PROSITE" id="PS01242">
    <property type="entry name" value="ZF_FPG_1"/>
    <property type="match status" value="1"/>
</dbReference>
<dbReference type="SUPFAM" id="SSF57716">
    <property type="entry name" value="Glucocorticoid receptor-like (DNA-binding domain)"/>
    <property type="match status" value="1"/>
</dbReference>
<dbReference type="Pfam" id="PF01149">
    <property type="entry name" value="Fapy_DNA_glyco"/>
    <property type="match status" value="1"/>
</dbReference>
<evidence type="ECO:0000256" key="6">
    <source>
        <dbReference type="ARBA" id="ARBA00012720"/>
    </source>
</evidence>
<dbReference type="GO" id="GO:0140078">
    <property type="term" value="F:class I DNA-(apurinic or apyrimidinic site) endonuclease activity"/>
    <property type="evidence" value="ECO:0007669"/>
    <property type="project" value="UniProtKB-EC"/>
</dbReference>
<dbReference type="SUPFAM" id="SSF81624">
    <property type="entry name" value="N-terminal domain of MutM-like DNA repair proteins"/>
    <property type="match status" value="1"/>
</dbReference>